<sequence>MADLRLPLTDKNVANLPPALEGQYLARDTELAGFFVVMGLRSRAFMVQGDLRQNGERSSIRMKVGEVGELTTREARAKAKVLLGAIAAGEDPRATRRAAGMPKVGQVPTLRQAWARYKVSHLERKNRSDQTIKHYEDHVERLLAAWLDEPLDKFGEEPALAAARHEEMTRDNGPAIANGAMRSFRAIYIMPARPAASCRPRTRPSRSTGTPKSAATPVLGFAICPSGSSRWRRCKTRSVGSFTYCLCCQGVARRR</sequence>
<dbReference type="EMBL" id="CP000927">
    <property type="protein sequence ID" value="ABZ72422.1"/>
    <property type="molecule type" value="Genomic_DNA"/>
</dbReference>
<proteinExistence type="inferred from homology"/>
<organism evidence="4">
    <name type="scientific">Caulobacter sp. (strain K31)</name>
    <dbReference type="NCBI Taxonomy" id="366602"/>
    <lineage>
        <taxon>Bacteria</taxon>
        <taxon>Pseudomonadati</taxon>
        <taxon>Pseudomonadota</taxon>
        <taxon>Alphaproteobacteria</taxon>
        <taxon>Caulobacterales</taxon>
        <taxon>Caulobacteraceae</taxon>
        <taxon>Caulobacter</taxon>
    </lineage>
</organism>
<name>B0T3V8_CAUSK</name>
<dbReference type="Pfam" id="PF13356">
    <property type="entry name" value="Arm-DNA-bind_3"/>
    <property type="match status" value="1"/>
</dbReference>
<dbReference type="HOGENOM" id="CLU_1088575_0_0_5"/>
<reference evidence="4" key="1">
    <citation type="submission" date="2008-01" db="EMBL/GenBank/DDBJ databases">
        <title>Complete sequence of chromosome of Caulobacter sp. K31.</title>
        <authorList>
            <consortium name="US DOE Joint Genome Institute"/>
            <person name="Copeland A."/>
            <person name="Lucas S."/>
            <person name="Lapidus A."/>
            <person name="Barry K."/>
            <person name="Glavina del Rio T."/>
            <person name="Dalin E."/>
            <person name="Tice H."/>
            <person name="Pitluck S."/>
            <person name="Bruce D."/>
            <person name="Goodwin L."/>
            <person name="Thompson L.S."/>
            <person name="Brettin T."/>
            <person name="Detter J.C."/>
            <person name="Han C."/>
            <person name="Schmutz J."/>
            <person name="Larimer F."/>
            <person name="Land M."/>
            <person name="Hauser L."/>
            <person name="Kyrpides N."/>
            <person name="Kim E."/>
            <person name="Stephens C."/>
            <person name="Richardson P."/>
        </authorList>
    </citation>
    <scope>NUCLEOTIDE SEQUENCE [LARGE SCALE GENOMIC DNA]</scope>
    <source>
        <strain evidence="4">K31</strain>
    </source>
</reference>
<evidence type="ECO:0000256" key="1">
    <source>
        <dbReference type="ARBA" id="ARBA00008857"/>
    </source>
</evidence>
<feature type="domain" description="Integrase DNA-binding" evidence="3">
    <location>
        <begin position="8"/>
        <end position="99"/>
    </location>
</feature>
<dbReference type="KEGG" id="cak:Caul_3295"/>
<dbReference type="GO" id="GO:0015074">
    <property type="term" value="P:DNA integration"/>
    <property type="evidence" value="ECO:0007669"/>
    <property type="project" value="UniProtKB-KW"/>
</dbReference>
<dbReference type="InterPro" id="IPR038488">
    <property type="entry name" value="Integrase_DNA-bd_sf"/>
</dbReference>
<dbReference type="eggNOG" id="COG0582">
    <property type="taxonomic scope" value="Bacteria"/>
</dbReference>
<dbReference type="PANTHER" id="PTHR30629:SF2">
    <property type="entry name" value="PROPHAGE INTEGRASE INTS-RELATED"/>
    <property type="match status" value="1"/>
</dbReference>
<dbReference type="STRING" id="366602.Caul_3295"/>
<dbReference type="AlphaFoldDB" id="B0T3V8"/>
<dbReference type="OrthoDB" id="6388170at2"/>
<protein>
    <recommendedName>
        <fullName evidence="3">Integrase DNA-binding domain-containing protein</fullName>
    </recommendedName>
</protein>
<dbReference type="PANTHER" id="PTHR30629">
    <property type="entry name" value="PROPHAGE INTEGRASE"/>
    <property type="match status" value="1"/>
</dbReference>
<gene>
    <name evidence="4" type="ordered locus">Caul_3295</name>
</gene>
<evidence type="ECO:0000259" key="3">
    <source>
        <dbReference type="Pfam" id="PF13356"/>
    </source>
</evidence>
<accession>B0T3V8</accession>
<dbReference type="InterPro" id="IPR050808">
    <property type="entry name" value="Phage_Integrase"/>
</dbReference>
<evidence type="ECO:0000256" key="2">
    <source>
        <dbReference type="ARBA" id="ARBA00022908"/>
    </source>
</evidence>
<dbReference type="InterPro" id="IPR025166">
    <property type="entry name" value="Integrase_DNA_bind_dom"/>
</dbReference>
<evidence type="ECO:0000313" key="4">
    <source>
        <dbReference type="EMBL" id="ABZ72422.1"/>
    </source>
</evidence>
<dbReference type="Gene3D" id="3.30.160.390">
    <property type="entry name" value="Integrase, DNA-binding domain"/>
    <property type="match status" value="1"/>
</dbReference>
<keyword evidence="2" id="KW-0229">DNA integration</keyword>
<comment type="similarity">
    <text evidence="1">Belongs to the 'phage' integrase family.</text>
</comment>